<proteinExistence type="predicted"/>
<evidence type="ECO:0000313" key="1">
    <source>
        <dbReference type="EMBL" id="CDG40868.1"/>
    </source>
</evidence>
<dbReference type="EMBL" id="CBLX010000024">
    <property type="protein sequence ID" value="CDG40868.1"/>
    <property type="molecule type" value="Genomic_DNA"/>
</dbReference>
<accession>A0A060QJK4</accession>
<dbReference type="RefSeq" id="WP_023979346.1">
    <property type="nucleotide sequence ID" value="NZ_CBLX010000024.1"/>
</dbReference>
<evidence type="ECO:0000313" key="2">
    <source>
        <dbReference type="Proteomes" id="UP000027583"/>
    </source>
</evidence>
<sequence>MFGAMQMYQMQAMEQHIAQKENRRRESVSRLMRLRDFLRQDLASLGEQIDTTLDAVCSGPGLPTTRIRRS</sequence>
<dbReference type="GeneID" id="78227515"/>
<comment type="caution">
    <text evidence="1">The sequence shown here is derived from an EMBL/GenBank/DDBJ whole genome shotgun (WGS) entry which is preliminary data.</text>
</comment>
<reference evidence="1 2" key="2">
    <citation type="journal article" date="2014" name="PLoS ONE">
        <title>Evolution of mitochondria reconstructed from the energy metabolism of living bacteria.</title>
        <authorList>
            <person name="Degli Esposti M."/>
            <person name="Chouaia B."/>
            <person name="Comandatore F."/>
            <person name="Crotti E."/>
            <person name="Sassera D."/>
            <person name="Lievens P.M."/>
            <person name="Daffonchio D."/>
            <person name="Bandi C."/>
        </authorList>
    </citation>
    <scope>NUCLEOTIDE SEQUENCE [LARGE SCALE GENOMIC DNA]</scope>
    <source>
        <strain evidence="1 2">SF2.1</strain>
    </source>
</reference>
<name>A0A060QJK4_9PROT</name>
<organism evidence="1 2">
    <name type="scientific">Asaia bogorensis</name>
    <dbReference type="NCBI Taxonomy" id="91915"/>
    <lineage>
        <taxon>Bacteria</taxon>
        <taxon>Pseudomonadati</taxon>
        <taxon>Pseudomonadota</taxon>
        <taxon>Alphaproteobacteria</taxon>
        <taxon>Acetobacterales</taxon>
        <taxon>Acetobacteraceae</taxon>
        <taxon>Asaia</taxon>
    </lineage>
</organism>
<dbReference type="AlphaFoldDB" id="A0A060QJK4"/>
<dbReference type="Proteomes" id="UP000027583">
    <property type="component" value="Unassembled WGS sequence"/>
</dbReference>
<gene>
    <name evidence="1" type="ORF">ASAP_2823</name>
</gene>
<protein>
    <submittedName>
        <fullName evidence="1">Uncharacterized protein</fullName>
    </submittedName>
</protein>
<reference evidence="1 2" key="1">
    <citation type="journal article" date="2014" name="Genome Biol. Evol.">
        <title>Acetic acid bacteria genomes reveal functional traits for adaptation to life in insect guts.</title>
        <authorList>
            <person name="Chouaia B."/>
            <person name="Gaiarsa S."/>
            <person name="Crotti E."/>
            <person name="Comandatore F."/>
            <person name="Degli Esposti M."/>
            <person name="Ricci I."/>
            <person name="Alma A."/>
            <person name="Favia G."/>
            <person name="Bandi C."/>
            <person name="Daffonchio D."/>
        </authorList>
    </citation>
    <scope>NUCLEOTIDE SEQUENCE [LARGE SCALE GENOMIC DNA]</scope>
    <source>
        <strain evidence="1 2">SF2.1</strain>
    </source>
</reference>